<name>A0A3G1KQ97_FORW1</name>
<keyword evidence="4" id="KW-1003">Cell membrane</keyword>
<evidence type="ECO:0000256" key="6">
    <source>
        <dbReference type="ARBA" id="ARBA00022692"/>
    </source>
</evidence>
<comment type="similarity">
    <text evidence="2">Belongs to the HupC/HyaC/HydC family.</text>
</comment>
<keyword evidence="7" id="KW-0479">Metal-binding</keyword>
<keyword evidence="3" id="KW-0813">Transport</keyword>
<dbReference type="InterPro" id="IPR000516">
    <property type="entry name" value="Ni-dep_Hydgase_cyt-B"/>
</dbReference>
<dbReference type="Gene3D" id="1.20.950.20">
    <property type="entry name" value="Transmembrane di-heme cytochromes, Chain C"/>
    <property type="match status" value="1"/>
</dbReference>
<dbReference type="Proteomes" id="UP000323521">
    <property type="component" value="Chromosome"/>
</dbReference>
<evidence type="ECO:0000256" key="7">
    <source>
        <dbReference type="ARBA" id="ARBA00022723"/>
    </source>
</evidence>
<dbReference type="GO" id="GO:0005886">
    <property type="term" value="C:plasma membrane"/>
    <property type="evidence" value="ECO:0007669"/>
    <property type="project" value="UniProtKB-SubCell"/>
</dbReference>
<keyword evidence="8" id="KW-0249">Electron transport</keyword>
<reference evidence="14 15" key="1">
    <citation type="submission" date="2016-10" db="EMBL/GenBank/DDBJ databases">
        <title>Complete Genome Sequence of Peptococcaceae strain DCMF.</title>
        <authorList>
            <person name="Edwards R.J."/>
            <person name="Holland S.I."/>
            <person name="Deshpande N.P."/>
            <person name="Wong Y.K."/>
            <person name="Ertan H."/>
            <person name="Manefield M."/>
            <person name="Russell T.L."/>
            <person name="Lee M.J."/>
        </authorList>
    </citation>
    <scope>NUCLEOTIDE SEQUENCE [LARGE SCALE GENOMIC DNA]</scope>
    <source>
        <strain evidence="14 15">DCMF</strain>
    </source>
</reference>
<sequence length="257" mass="29964">MSEEHLKKYYVYSPWLRLFHWTMVLSIVVLFFTGLYIGNPFFLGSQGIEPTFAFQERLSMETIRYIHFSAAFILVAAFILRIYGFIVNRGDRLFPRFWQAQYWAGMVEMVLHYSLIKPHHRPYLRNPLARTSYAFVYVMLAVEGLTGFAMYFMINPERWGAKIFGPLNDILGGEYYVHLIHHYVAWLIIIFAIVHIYMSIRADFMEQEGEISSMFSGVKILPHEPADGIEISKCIHSGKECNYRNAFCTGCGNYKEA</sequence>
<evidence type="ECO:0000256" key="9">
    <source>
        <dbReference type="ARBA" id="ARBA00022989"/>
    </source>
</evidence>
<dbReference type="RefSeq" id="WP_148133827.1">
    <property type="nucleotide sequence ID" value="NZ_CP017634.1"/>
</dbReference>
<feature type="transmembrane region" description="Helical" evidence="12">
    <location>
        <begin position="135"/>
        <end position="155"/>
    </location>
</feature>
<accession>A0A3G1KQ97</accession>
<dbReference type="GO" id="GO:0020037">
    <property type="term" value="F:heme binding"/>
    <property type="evidence" value="ECO:0007669"/>
    <property type="project" value="TreeGrafter"/>
</dbReference>
<dbReference type="Pfam" id="PF01292">
    <property type="entry name" value="Ni_hydr_CYTB"/>
    <property type="match status" value="1"/>
</dbReference>
<dbReference type="PRINTS" id="PR00161">
    <property type="entry name" value="NIHGNASECYTB"/>
</dbReference>
<evidence type="ECO:0000313" key="15">
    <source>
        <dbReference type="Proteomes" id="UP000323521"/>
    </source>
</evidence>
<dbReference type="EMBL" id="CP017634">
    <property type="protein sequence ID" value="ATW24618.1"/>
    <property type="molecule type" value="Genomic_DNA"/>
</dbReference>
<evidence type="ECO:0000256" key="8">
    <source>
        <dbReference type="ARBA" id="ARBA00022982"/>
    </source>
</evidence>
<dbReference type="AlphaFoldDB" id="A0A3G1KQ97"/>
<keyword evidence="6 12" id="KW-0812">Transmembrane</keyword>
<dbReference type="KEGG" id="fwa:DCMF_07325"/>
<dbReference type="GO" id="GO:0009055">
    <property type="term" value="F:electron transfer activity"/>
    <property type="evidence" value="ECO:0007669"/>
    <property type="project" value="InterPro"/>
</dbReference>
<keyword evidence="10" id="KW-0408">Iron</keyword>
<evidence type="ECO:0000256" key="2">
    <source>
        <dbReference type="ARBA" id="ARBA00008622"/>
    </source>
</evidence>
<evidence type="ECO:0000256" key="4">
    <source>
        <dbReference type="ARBA" id="ARBA00022475"/>
    </source>
</evidence>
<evidence type="ECO:0000313" key="14">
    <source>
        <dbReference type="EMBL" id="ATW24618.1"/>
    </source>
</evidence>
<organism evidence="14 15">
    <name type="scientific">Formimonas warabiya</name>
    <dbReference type="NCBI Taxonomy" id="1761012"/>
    <lineage>
        <taxon>Bacteria</taxon>
        <taxon>Bacillati</taxon>
        <taxon>Bacillota</taxon>
        <taxon>Clostridia</taxon>
        <taxon>Eubacteriales</taxon>
        <taxon>Peptococcaceae</taxon>
        <taxon>Candidatus Formimonas</taxon>
    </lineage>
</organism>
<evidence type="ECO:0000256" key="10">
    <source>
        <dbReference type="ARBA" id="ARBA00023004"/>
    </source>
</evidence>
<evidence type="ECO:0000256" key="3">
    <source>
        <dbReference type="ARBA" id="ARBA00022448"/>
    </source>
</evidence>
<dbReference type="PANTHER" id="PTHR30485:SF0">
    <property type="entry name" value="NI_FE-HYDROGENASE 1 B-TYPE CYTOCHROME SUBUNIT-RELATED"/>
    <property type="match status" value="1"/>
</dbReference>
<dbReference type="InterPro" id="IPR011577">
    <property type="entry name" value="Cyt_b561_bac/Ni-Hgenase"/>
</dbReference>
<keyword evidence="9 12" id="KW-1133">Transmembrane helix</keyword>
<evidence type="ECO:0000259" key="13">
    <source>
        <dbReference type="Pfam" id="PF01292"/>
    </source>
</evidence>
<dbReference type="PANTHER" id="PTHR30485">
    <property type="entry name" value="NI/FE-HYDROGENASE 1 B-TYPE CYTOCHROME SUBUNIT"/>
    <property type="match status" value="1"/>
</dbReference>
<feature type="transmembrane region" description="Helical" evidence="12">
    <location>
        <begin position="20"/>
        <end position="44"/>
    </location>
</feature>
<feature type="transmembrane region" description="Helical" evidence="12">
    <location>
        <begin position="65"/>
        <end position="86"/>
    </location>
</feature>
<dbReference type="InterPro" id="IPR051542">
    <property type="entry name" value="Hydrogenase_cytochrome"/>
</dbReference>
<keyword evidence="5" id="KW-0349">Heme</keyword>
<dbReference type="NCBIfam" id="TIGR02125">
    <property type="entry name" value="CytB-hydogenase"/>
    <property type="match status" value="1"/>
</dbReference>
<comment type="subcellular location">
    <subcellularLocation>
        <location evidence="1">Cell membrane</location>
        <topology evidence="1">Multi-pass membrane protein</topology>
    </subcellularLocation>
</comment>
<feature type="domain" description="Cytochrome b561 bacterial/Ni-hydrogenase" evidence="13">
    <location>
        <begin position="11"/>
        <end position="217"/>
    </location>
</feature>
<keyword evidence="15" id="KW-1185">Reference proteome</keyword>
<gene>
    <name evidence="14" type="ORF">DCMF_07325</name>
</gene>
<keyword evidence="11 12" id="KW-0472">Membrane</keyword>
<evidence type="ECO:0000256" key="1">
    <source>
        <dbReference type="ARBA" id="ARBA00004651"/>
    </source>
</evidence>
<dbReference type="GO" id="GO:0022904">
    <property type="term" value="P:respiratory electron transport chain"/>
    <property type="evidence" value="ECO:0007669"/>
    <property type="project" value="InterPro"/>
</dbReference>
<dbReference type="OrthoDB" id="197262at2"/>
<evidence type="ECO:0000256" key="12">
    <source>
        <dbReference type="SAM" id="Phobius"/>
    </source>
</evidence>
<dbReference type="GO" id="GO:0005506">
    <property type="term" value="F:iron ion binding"/>
    <property type="evidence" value="ECO:0007669"/>
    <property type="project" value="InterPro"/>
</dbReference>
<evidence type="ECO:0000256" key="11">
    <source>
        <dbReference type="ARBA" id="ARBA00023136"/>
    </source>
</evidence>
<dbReference type="SUPFAM" id="SSF81342">
    <property type="entry name" value="Transmembrane di-heme cytochromes"/>
    <property type="match status" value="1"/>
</dbReference>
<protein>
    <submittedName>
        <fullName evidence="14">Ni/Fe-hydrogenase, b-type cytochrome subunit</fullName>
    </submittedName>
</protein>
<dbReference type="InterPro" id="IPR016174">
    <property type="entry name" value="Di-haem_cyt_TM"/>
</dbReference>
<proteinExistence type="inferred from homology"/>
<evidence type="ECO:0000256" key="5">
    <source>
        <dbReference type="ARBA" id="ARBA00022617"/>
    </source>
</evidence>
<feature type="transmembrane region" description="Helical" evidence="12">
    <location>
        <begin position="175"/>
        <end position="197"/>
    </location>
</feature>